<evidence type="ECO:0000256" key="1">
    <source>
        <dbReference type="SAM" id="MobiDB-lite"/>
    </source>
</evidence>
<accession>A0A8R7P7D4</accession>
<feature type="region of interest" description="Disordered" evidence="1">
    <location>
        <begin position="65"/>
        <end position="86"/>
    </location>
</feature>
<evidence type="ECO:0000313" key="2">
    <source>
        <dbReference type="EnsemblPlants" id="TuG1812G0100003597.01.T01.cds414464"/>
    </source>
</evidence>
<feature type="compositionally biased region" description="Basic and acidic residues" evidence="1">
    <location>
        <begin position="9"/>
        <end position="23"/>
    </location>
</feature>
<feature type="region of interest" description="Disordered" evidence="1">
    <location>
        <begin position="1"/>
        <end position="33"/>
    </location>
</feature>
<proteinExistence type="predicted"/>
<organism evidence="2 3">
    <name type="scientific">Triticum urartu</name>
    <name type="common">Red wild einkorn</name>
    <name type="synonym">Crithodium urartu</name>
    <dbReference type="NCBI Taxonomy" id="4572"/>
    <lineage>
        <taxon>Eukaryota</taxon>
        <taxon>Viridiplantae</taxon>
        <taxon>Streptophyta</taxon>
        <taxon>Embryophyta</taxon>
        <taxon>Tracheophyta</taxon>
        <taxon>Spermatophyta</taxon>
        <taxon>Magnoliopsida</taxon>
        <taxon>Liliopsida</taxon>
        <taxon>Poales</taxon>
        <taxon>Poaceae</taxon>
        <taxon>BOP clade</taxon>
        <taxon>Pooideae</taxon>
        <taxon>Triticodae</taxon>
        <taxon>Triticeae</taxon>
        <taxon>Triticinae</taxon>
        <taxon>Triticum</taxon>
    </lineage>
</organism>
<dbReference type="EnsemblPlants" id="TuG1812G0100003597.01.T01">
    <property type="protein sequence ID" value="TuG1812G0100003597.01.T01.cds414464"/>
    <property type="gene ID" value="TuG1812G0100003597.01"/>
</dbReference>
<dbReference type="Gramene" id="TuG1812G0100003597.01.T01">
    <property type="protein sequence ID" value="TuG1812G0100003597.01.T01.cds414464"/>
    <property type="gene ID" value="TuG1812G0100003597.01"/>
</dbReference>
<keyword evidence="3" id="KW-1185">Reference proteome</keyword>
<reference evidence="2" key="3">
    <citation type="submission" date="2022-06" db="UniProtKB">
        <authorList>
            <consortium name="EnsemblPlants"/>
        </authorList>
    </citation>
    <scope>IDENTIFICATION</scope>
</reference>
<dbReference type="AlphaFoldDB" id="A0A8R7P7D4"/>
<reference evidence="2" key="2">
    <citation type="submission" date="2018-03" db="EMBL/GenBank/DDBJ databases">
        <title>The Triticum urartu genome reveals the dynamic nature of wheat genome evolution.</title>
        <authorList>
            <person name="Ling H."/>
            <person name="Ma B."/>
            <person name="Shi X."/>
            <person name="Liu H."/>
            <person name="Dong L."/>
            <person name="Sun H."/>
            <person name="Cao Y."/>
            <person name="Gao Q."/>
            <person name="Zheng S."/>
            <person name="Li Y."/>
            <person name="Yu Y."/>
            <person name="Du H."/>
            <person name="Qi M."/>
            <person name="Li Y."/>
            <person name="Yu H."/>
            <person name="Cui Y."/>
            <person name="Wang N."/>
            <person name="Chen C."/>
            <person name="Wu H."/>
            <person name="Zhao Y."/>
            <person name="Zhang J."/>
            <person name="Li Y."/>
            <person name="Zhou W."/>
            <person name="Zhang B."/>
            <person name="Hu W."/>
            <person name="Eijk M."/>
            <person name="Tang J."/>
            <person name="Witsenboer H."/>
            <person name="Zhao S."/>
            <person name="Li Z."/>
            <person name="Zhang A."/>
            <person name="Wang D."/>
            <person name="Liang C."/>
        </authorList>
    </citation>
    <scope>NUCLEOTIDE SEQUENCE [LARGE SCALE GENOMIC DNA]</scope>
    <source>
        <strain evidence="2">cv. G1812</strain>
    </source>
</reference>
<evidence type="ECO:0000313" key="3">
    <source>
        <dbReference type="Proteomes" id="UP000015106"/>
    </source>
</evidence>
<name>A0A8R7P7D4_TRIUA</name>
<dbReference type="Proteomes" id="UP000015106">
    <property type="component" value="Chromosome 1"/>
</dbReference>
<protein>
    <submittedName>
        <fullName evidence="2">Uncharacterized protein</fullName>
    </submittedName>
</protein>
<sequence length="135" mass="15054">MRTFARALQRRDGRRADRGDRQPGPKLGKAKGSRLGWRAIGQRAIRCQLQVCHLGSRKGHRCLSAFRPGGRSRGRSMGGREPEPGKIHGRRWYMALPIHVVACAHLSAGQPERRRSAPWDLGWRAASGEEMGVLV</sequence>
<reference evidence="3" key="1">
    <citation type="journal article" date="2013" name="Nature">
        <title>Draft genome of the wheat A-genome progenitor Triticum urartu.</title>
        <authorList>
            <person name="Ling H.Q."/>
            <person name="Zhao S."/>
            <person name="Liu D."/>
            <person name="Wang J."/>
            <person name="Sun H."/>
            <person name="Zhang C."/>
            <person name="Fan H."/>
            <person name="Li D."/>
            <person name="Dong L."/>
            <person name="Tao Y."/>
            <person name="Gao C."/>
            <person name="Wu H."/>
            <person name="Li Y."/>
            <person name="Cui Y."/>
            <person name="Guo X."/>
            <person name="Zheng S."/>
            <person name="Wang B."/>
            <person name="Yu K."/>
            <person name="Liang Q."/>
            <person name="Yang W."/>
            <person name="Lou X."/>
            <person name="Chen J."/>
            <person name="Feng M."/>
            <person name="Jian J."/>
            <person name="Zhang X."/>
            <person name="Luo G."/>
            <person name="Jiang Y."/>
            <person name="Liu J."/>
            <person name="Wang Z."/>
            <person name="Sha Y."/>
            <person name="Zhang B."/>
            <person name="Wu H."/>
            <person name="Tang D."/>
            <person name="Shen Q."/>
            <person name="Xue P."/>
            <person name="Zou S."/>
            <person name="Wang X."/>
            <person name="Liu X."/>
            <person name="Wang F."/>
            <person name="Yang Y."/>
            <person name="An X."/>
            <person name="Dong Z."/>
            <person name="Zhang K."/>
            <person name="Zhang X."/>
            <person name="Luo M.C."/>
            <person name="Dvorak J."/>
            <person name="Tong Y."/>
            <person name="Wang J."/>
            <person name="Yang H."/>
            <person name="Li Z."/>
            <person name="Wang D."/>
            <person name="Zhang A."/>
            <person name="Wang J."/>
        </authorList>
    </citation>
    <scope>NUCLEOTIDE SEQUENCE</scope>
    <source>
        <strain evidence="3">cv. G1812</strain>
    </source>
</reference>